<gene>
    <name evidence="2" type="ORF">GCM10007925_21090</name>
</gene>
<reference evidence="3" key="1">
    <citation type="journal article" date="2019" name="Int. J. Syst. Evol. Microbiol.">
        <title>The Global Catalogue of Microorganisms (GCM) 10K type strain sequencing project: providing services to taxonomists for standard genome sequencing and annotation.</title>
        <authorList>
            <consortium name="The Broad Institute Genomics Platform"/>
            <consortium name="The Broad Institute Genome Sequencing Center for Infectious Disease"/>
            <person name="Wu L."/>
            <person name="Ma J."/>
        </authorList>
    </citation>
    <scope>NUCLEOTIDE SEQUENCE [LARGE SCALE GENOMIC DNA]</scope>
    <source>
        <strain evidence="3">NBRC 102146</strain>
    </source>
</reference>
<dbReference type="RefSeq" id="WP_029940205.1">
    <property type="nucleotide sequence ID" value="NZ_BSOO01000025.1"/>
</dbReference>
<keyword evidence="1" id="KW-1133">Transmembrane helix</keyword>
<protein>
    <recommendedName>
        <fullName evidence="4">5-bromo-4-chloroindolyl phosphate hydrolysis protein</fullName>
    </recommendedName>
</protein>
<keyword evidence="1" id="KW-0812">Transmembrane</keyword>
<evidence type="ECO:0000313" key="2">
    <source>
        <dbReference type="EMBL" id="GLR48393.1"/>
    </source>
</evidence>
<dbReference type="Proteomes" id="UP001156703">
    <property type="component" value="Unassembled WGS sequence"/>
</dbReference>
<sequence length="249" mass="27638">MSETDEKVSKALARFDRVMTVIDEREGPVAMQARRERQRSLRRYGRATRNAVFALLISSIAVILIGLVTPIGLFGFLGAVMLAVAIAGLLFFWGSREETALPTVPKDVPNGEMVQRFDSYLYRSRRALPAPAQTVIDAITAELGTLKQTLERTDTLDPDAQDARRLMSVHLPGLIDRYANVPPAFRREVDAEGKTVDQRLVESLQASRVALGEVSERLAKRDMDAFETQGRFIESKYGQADDGAEVTKP</sequence>
<name>A0ABQ5ZBY8_9SPHN</name>
<keyword evidence="1" id="KW-0472">Membrane</keyword>
<comment type="caution">
    <text evidence="2">The sequence shown here is derived from an EMBL/GenBank/DDBJ whole genome shotgun (WGS) entry which is preliminary data.</text>
</comment>
<keyword evidence="3" id="KW-1185">Reference proteome</keyword>
<proteinExistence type="predicted"/>
<evidence type="ECO:0008006" key="4">
    <source>
        <dbReference type="Google" id="ProtNLM"/>
    </source>
</evidence>
<organism evidence="2 3">
    <name type="scientific">Sphingomonas astaxanthinifaciens DSM 22298</name>
    <dbReference type="NCBI Taxonomy" id="1123267"/>
    <lineage>
        <taxon>Bacteria</taxon>
        <taxon>Pseudomonadati</taxon>
        <taxon>Pseudomonadota</taxon>
        <taxon>Alphaproteobacteria</taxon>
        <taxon>Sphingomonadales</taxon>
        <taxon>Sphingomonadaceae</taxon>
        <taxon>Sphingomonas</taxon>
    </lineage>
</organism>
<evidence type="ECO:0000313" key="3">
    <source>
        <dbReference type="Proteomes" id="UP001156703"/>
    </source>
</evidence>
<feature type="transmembrane region" description="Helical" evidence="1">
    <location>
        <begin position="47"/>
        <end position="67"/>
    </location>
</feature>
<dbReference type="EMBL" id="BSOO01000025">
    <property type="protein sequence ID" value="GLR48393.1"/>
    <property type="molecule type" value="Genomic_DNA"/>
</dbReference>
<accession>A0ABQ5ZBY8</accession>
<feature type="transmembrane region" description="Helical" evidence="1">
    <location>
        <begin position="73"/>
        <end position="93"/>
    </location>
</feature>
<evidence type="ECO:0000256" key="1">
    <source>
        <dbReference type="SAM" id="Phobius"/>
    </source>
</evidence>